<accession>A0ACC0VGW5</accession>
<dbReference type="EMBL" id="CM047588">
    <property type="protein sequence ID" value="KAI9905149.1"/>
    <property type="molecule type" value="Genomic_DNA"/>
</dbReference>
<gene>
    <name evidence="1" type="ORF">PsorP6_013981</name>
</gene>
<reference evidence="1 2" key="1">
    <citation type="journal article" date="2022" name="bioRxiv">
        <title>The genome of the oomycete Peronosclerospora sorghi, a cosmopolitan pathogen of maize and sorghum, is inflated with dispersed pseudogenes.</title>
        <authorList>
            <person name="Fletcher K."/>
            <person name="Martin F."/>
            <person name="Isakeit T."/>
            <person name="Cavanaugh K."/>
            <person name="Magill C."/>
            <person name="Michelmore R."/>
        </authorList>
    </citation>
    <scope>NUCLEOTIDE SEQUENCE [LARGE SCALE GENOMIC DNA]</scope>
    <source>
        <strain evidence="1">P6</strain>
    </source>
</reference>
<evidence type="ECO:0000313" key="1">
    <source>
        <dbReference type="EMBL" id="KAI9905149.1"/>
    </source>
</evidence>
<organism evidence="1 2">
    <name type="scientific">Peronosclerospora sorghi</name>
    <dbReference type="NCBI Taxonomy" id="230839"/>
    <lineage>
        <taxon>Eukaryota</taxon>
        <taxon>Sar</taxon>
        <taxon>Stramenopiles</taxon>
        <taxon>Oomycota</taxon>
        <taxon>Peronosporomycetes</taxon>
        <taxon>Peronosporales</taxon>
        <taxon>Peronosporaceae</taxon>
        <taxon>Peronosclerospora</taxon>
    </lineage>
</organism>
<comment type="caution">
    <text evidence="1">The sequence shown here is derived from an EMBL/GenBank/DDBJ whole genome shotgun (WGS) entry which is preliminary data.</text>
</comment>
<protein>
    <submittedName>
        <fullName evidence="1">Uncharacterized protein</fullName>
    </submittedName>
</protein>
<keyword evidence="2" id="KW-1185">Reference proteome</keyword>
<name>A0ACC0VGW5_9STRA</name>
<proteinExistence type="predicted"/>
<dbReference type="Proteomes" id="UP001163321">
    <property type="component" value="Chromosome 9"/>
</dbReference>
<evidence type="ECO:0000313" key="2">
    <source>
        <dbReference type="Proteomes" id="UP001163321"/>
    </source>
</evidence>
<sequence length="83" mass="9778">MKERMKYWCDLLQLLGSARLIQSIDSSTRRSSERTTFTIDMWILNDTKIDGQFDVFSPKKAHEVFPNAKPIFDILPRIWTESI</sequence>